<sequence length="293" mass="33065">MSSWQPPDVCSGISSEVVLPSPTSAADLHGLECLQDCNLKCTSRFSPGVLVKFRWDMEAEVQALQFLSGRLSIRTPRVLHHAPFPEPDATIEAGEWDKGCWYFFMDECPGVPLDKVIGDMSPSELDHIADQLTVVLKEMRACTSTTLGSVSGGPYDNHFMPYPWQPLDAFTSVAEYLEYYRDVFRDFCGPEFVENLFSCFPDGPDVLVHLTHGDLLPKNILVDGSAITAIIDWETAGFYPEFWEYCRMHDPNAMSPEWDRILARVFPGPRREKEIRAVDDILMYLVANNPLFG</sequence>
<dbReference type="PANTHER" id="PTHR21310">
    <property type="entry name" value="AMINOGLYCOSIDE PHOSPHOTRANSFERASE-RELATED-RELATED"/>
    <property type="match status" value="1"/>
</dbReference>
<accession>A0A2G8SL75</accession>
<organism evidence="2 3">
    <name type="scientific">Ganoderma sinense ZZ0214-1</name>
    <dbReference type="NCBI Taxonomy" id="1077348"/>
    <lineage>
        <taxon>Eukaryota</taxon>
        <taxon>Fungi</taxon>
        <taxon>Dikarya</taxon>
        <taxon>Basidiomycota</taxon>
        <taxon>Agaricomycotina</taxon>
        <taxon>Agaricomycetes</taxon>
        <taxon>Polyporales</taxon>
        <taxon>Polyporaceae</taxon>
        <taxon>Ganoderma</taxon>
    </lineage>
</organism>
<dbReference type="Gene3D" id="3.90.1200.10">
    <property type="match status" value="1"/>
</dbReference>
<name>A0A2G8SL75_9APHY</name>
<proteinExistence type="predicted"/>
<feature type="domain" description="Aminoglycoside phosphotransferase" evidence="1">
    <location>
        <begin position="56"/>
        <end position="266"/>
    </location>
</feature>
<dbReference type="PANTHER" id="PTHR21310:SF58">
    <property type="entry name" value="AMINOGLYCOSIDE PHOSPHOTRANSFERASE DOMAIN-CONTAINING PROTEIN"/>
    <property type="match status" value="1"/>
</dbReference>
<dbReference type="InterPro" id="IPR002575">
    <property type="entry name" value="Aminoglycoside_PTrfase"/>
</dbReference>
<dbReference type="OrthoDB" id="5598852at2759"/>
<dbReference type="CDD" id="cd05120">
    <property type="entry name" value="APH_ChoK_like"/>
    <property type="match status" value="1"/>
</dbReference>
<protein>
    <recommendedName>
        <fullName evidence="1">Aminoglycoside phosphotransferase domain-containing protein</fullName>
    </recommendedName>
</protein>
<evidence type="ECO:0000313" key="2">
    <source>
        <dbReference type="EMBL" id="PIL34493.1"/>
    </source>
</evidence>
<evidence type="ECO:0000259" key="1">
    <source>
        <dbReference type="Pfam" id="PF01636"/>
    </source>
</evidence>
<evidence type="ECO:0000313" key="3">
    <source>
        <dbReference type="Proteomes" id="UP000230002"/>
    </source>
</evidence>
<keyword evidence="3" id="KW-1185">Reference proteome</keyword>
<dbReference type="Pfam" id="PF01636">
    <property type="entry name" value="APH"/>
    <property type="match status" value="1"/>
</dbReference>
<dbReference type="InterPro" id="IPR011009">
    <property type="entry name" value="Kinase-like_dom_sf"/>
</dbReference>
<dbReference type="EMBL" id="AYKW01000005">
    <property type="protein sequence ID" value="PIL34493.1"/>
    <property type="molecule type" value="Genomic_DNA"/>
</dbReference>
<dbReference type="InterPro" id="IPR051678">
    <property type="entry name" value="AGP_Transferase"/>
</dbReference>
<gene>
    <name evidence="2" type="ORF">GSI_03270</name>
</gene>
<dbReference type="SUPFAM" id="SSF56112">
    <property type="entry name" value="Protein kinase-like (PK-like)"/>
    <property type="match status" value="1"/>
</dbReference>
<reference evidence="2 3" key="1">
    <citation type="journal article" date="2015" name="Sci. Rep.">
        <title>Chromosome-level genome map provides insights into diverse defense mechanisms in the medicinal fungus Ganoderma sinense.</title>
        <authorList>
            <person name="Zhu Y."/>
            <person name="Xu J."/>
            <person name="Sun C."/>
            <person name="Zhou S."/>
            <person name="Xu H."/>
            <person name="Nelson D.R."/>
            <person name="Qian J."/>
            <person name="Song J."/>
            <person name="Luo H."/>
            <person name="Xiang L."/>
            <person name="Li Y."/>
            <person name="Xu Z."/>
            <person name="Ji A."/>
            <person name="Wang L."/>
            <person name="Lu S."/>
            <person name="Hayward A."/>
            <person name="Sun W."/>
            <person name="Li X."/>
            <person name="Schwartz D.C."/>
            <person name="Wang Y."/>
            <person name="Chen S."/>
        </authorList>
    </citation>
    <scope>NUCLEOTIDE SEQUENCE [LARGE SCALE GENOMIC DNA]</scope>
    <source>
        <strain evidence="2 3">ZZ0214-1</strain>
    </source>
</reference>
<comment type="caution">
    <text evidence="2">The sequence shown here is derived from an EMBL/GenBank/DDBJ whole genome shotgun (WGS) entry which is preliminary data.</text>
</comment>
<dbReference type="Proteomes" id="UP000230002">
    <property type="component" value="Unassembled WGS sequence"/>
</dbReference>
<dbReference type="AlphaFoldDB" id="A0A2G8SL75"/>